<feature type="compositionally biased region" description="Basic and acidic residues" evidence="1">
    <location>
        <begin position="65"/>
        <end position="76"/>
    </location>
</feature>
<sequence>MDRKKEETIRMNTMLGPEGLVVNLNKGLLKESLTRVEDKDSIFESYQTDEMDGFVNLEIDKSTKEKGEISKSRDLAETEDASCGVIDEFDPEKEEEVES</sequence>
<keyword evidence="3" id="KW-1185">Reference proteome</keyword>
<evidence type="ECO:0000256" key="1">
    <source>
        <dbReference type="SAM" id="MobiDB-lite"/>
    </source>
</evidence>
<accession>A0A8H4AAX7</accession>
<reference evidence="2 3" key="1">
    <citation type="journal article" date="2019" name="Environ. Microbiol.">
        <title>At the nexus of three kingdoms: the genome of the mycorrhizal fungus Gigaspora margarita provides insights into plant, endobacterial and fungal interactions.</title>
        <authorList>
            <person name="Venice F."/>
            <person name="Ghignone S."/>
            <person name="Salvioli di Fossalunga A."/>
            <person name="Amselem J."/>
            <person name="Novero M."/>
            <person name="Xianan X."/>
            <person name="Sedzielewska Toro K."/>
            <person name="Morin E."/>
            <person name="Lipzen A."/>
            <person name="Grigoriev I.V."/>
            <person name="Henrissat B."/>
            <person name="Martin F.M."/>
            <person name="Bonfante P."/>
        </authorList>
    </citation>
    <scope>NUCLEOTIDE SEQUENCE [LARGE SCALE GENOMIC DNA]</scope>
    <source>
        <strain evidence="2 3">BEG34</strain>
    </source>
</reference>
<gene>
    <name evidence="2" type="ORF">F8M41_000393</name>
</gene>
<protein>
    <submittedName>
        <fullName evidence="2">Uncharacterized protein</fullName>
    </submittedName>
</protein>
<evidence type="ECO:0000313" key="3">
    <source>
        <dbReference type="Proteomes" id="UP000439903"/>
    </source>
</evidence>
<feature type="compositionally biased region" description="Acidic residues" evidence="1">
    <location>
        <begin position="87"/>
        <end position="99"/>
    </location>
</feature>
<organism evidence="2 3">
    <name type="scientific">Gigaspora margarita</name>
    <dbReference type="NCBI Taxonomy" id="4874"/>
    <lineage>
        <taxon>Eukaryota</taxon>
        <taxon>Fungi</taxon>
        <taxon>Fungi incertae sedis</taxon>
        <taxon>Mucoromycota</taxon>
        <taxon>Glomeromycotina</taxon>
        <taxon>Glomeromycetes</taxon>
        <taxon>Diversisporales</taxon>
        <taxon>Gigasporaceae</taxon>
        <taxon>Gigaspora</taxon>
    </lineage>
</organism>
<evidence type="ECO:0000313" key="2">
    <source>
        <dbReference type="EMBL" id="KAF0461544.1"/>
    </source>
</evidence>
<dbReference type="Proteomes" id="UP000439903">
    <property type="component" value="Unassembled WGS sequence"/>
</dbReference>
<name>A0A8H4AAX7_GIGMA</name>
<dbReference type="AlphaFoldDB" id="A0A8H4AAX7"/>
<proteinExistence type="predicted"/>
<feature type="region of interest" description="Disordered" evidence="1">
    <location>
        <begin position="65"/>
        <end position="99"/>
    </location>
</feature>
<dbReference type="EMBL" id="WTPW01001025">
    <property type="protein sequence ID" value="KAF0461544.1"/>
    <property type="molecule type" value="Genomic_DNA"/>
</dbReference>
<comment type="caution">
    <text evidence="2">The sequence shown here is derived from an EMBL/GenBank/DDBJ whole genome shotgun (WGS) entry which is preliminary data.</text>
</comment>